<dbReference type="GO" id="GO:0000175">
    <property type="term" value="F:3'-5'-RNA exonuclease activity"/>
    <property type="evidence" value="ECO:0007669"/>
    <property type="project" value="TreeGrafter"/>
</dbReference>
<dbReference type="Proteomes" id="UP000503349">
    <property type="component" value="Chromosome 16"/>
</dbReference>
<dbReference type="PANTHER" id="PTHR12121">
    <property type="entry name" value="CARBON CATABOLITE REPRESSOR PROTEIN 4"/>
    <property type="match status" value="1"/>
</dbReference>
<feature type="compositionally biased region" description="Basic and acidic residues" evidence="1">
    <location>
        <begin position="118"/>
        <end position="140"/>
    </location>
</feature>
<feature type="compositionally biased region" description="Low complexity" evidence="1">
    <location>
        <begin position="54"/>
        <end position="63"/>
    </location>
</feature>
<keyword evidence="4" id="KW-1185">Reference proteome</keyword>
<dbReference type="Gene3D" id="3.60.10.10">
    <property type="entry name" value="Endonuclease/exonuclease/phosphatase"/>
    <property type="match status" value="1"/>
</dbReference>
<dbReference type="EMBL" id="CM015727">
    <property type="protein sequence ID" value="KAF3701294.1"/>
    <property type="molecule type" value="Genomic_DNA"/>
</dbReference>
<reference evidence="3 4" key="1">
    <citation type="submission" date="2019-02" db="EMBL/GenBank/DDBJ databases">
        <title>Opniocepnalus argus genome.</title>
        <authorList>
            <person name="Zhou C."/>
            <person name="Xiao S."/>
        </authorList>
    </citation>
    <scope>NUCLEOTIDE SEQUENCE [LARGE SCALE GENOMIC DNA]</scope>
    <source>
        <strain evidence="3">OARG1902GOOAL</strain>
        <tissue evidence="3">Muscle</tissue>
    </source>
</reference>
<evidence type="ECO:0000259" key="2">
    <source>
        <dbReference type="Pfam" id="PF03372"/>
    </source>
</evidence>
<feature type="compositionally biased region" description="Basic and acidic residues" evidence="1">
    <location>
        <begin position="68"/>
        <end position="77"/>
    </location>
</feature>
<feature type="domain" description="Endonuclease/exonuclease/phosphatase" evidence="2">
    <location>
        <begin position="287"/>
        <end position="686"/>
    </location>
</feature>
<reference evidence="4" key="2">
    <citation type="submission" date="2019-02" db="EMBL/GenBank/DDBJ databases">
        <title>Opniocepnalus argus Var Kimnra genome.</title>
        <authorList>
            <person name="Zhou C."/>
            <person name="Xiao S."/>
        </authorList>
    </citation>
    <scope>NUCLEOTIDE SEQUENCE [LARGE SCALE GENOMIC DNA]</scope>
</reference>
<accession>A0A6G1QFS9</accession>
<dbReference type="InterPro" id="IPR050410">
    <property type="entry name" value="CCR4/nocturin_mRNA_transcr"/>
</dbReference>
<feature type="region of interest" description="Disordered" evidence="1">
    <location>
        <begin position="54"/>
        <end position="89"/>
    </location>
</feature>
<dbReference type="AlphaFoldDB" id="A0A6G1QFS9"/>
<dbReference type="PANTHER" id="PTHR12121:SF28">
    <property type="entry name" value="PROTEIN ANGEL HOMOLOG 1"/>
    <property type="match status" value="1"/>
</dbReference>
<dbReference type="SUPFAM" id="SSF56219">
    <property type="entry name" value="DNase I-like"/>
    <property type="match status" value="1"/>
</dbReference>
<name>A0A6G1QFS9_CHAAH</name>
<evidence type="ECO:0000256" key="1">
    <source>
        <dbReference type="SAM" id="MobiDB-lite"/>
    </source>
</evidence>
<proteinExistence type="predicted"/>
<dbReference type="Pfam" id="PF03372">
    <property type="entry name" value="Exo_endo_phos"/>
    <property type="match status" value="1"/>
</dbReference>
<protein>
    <submittedName>
        <fullName evidence="3">Protein angel-like protein 1</fullName>
    </submittedName>
</protein>
<feature type="region of interest" description="Disordered" evidence="1">
    <location>
        <begin position="113"/>
        <end position="140"/>
    </location>
</feature>
<sequence length="700" mass="79868">MIGSLLFYVLYPFSRYLTTRRSETSKKGLPHAVVKGTAVWDGGAVATRRFTQSLQDQCLSQSSGTEGQTKERMKELSPEEEEEDRARPDTDVRQLLAALLEEKENEPAVMISKNQSGVEEKEADVRNGRQQDKMDAEKQKGEEMIVRVDVLHKKGNPADGSIFPTEDNHSEEPLGEHLKRVQTGEHMQEPTGPVQEQMQILTLKSQTCPDLHGQHDERAGWHFRVGPGLSEEVYCPLWQFPSASYYPPVEQLLPFEVMWRVWEEMEECTNAEKTLPFINPTMSFTVMSYNILAQYLLEANQELYIHCPLEVLDWSYRYNLIIEEIQKWAPDEVQENHYQEQLCPFLSQMGYTCVYKRRTGMKTDGCATCYRSSYFSEISLTELEFFKPETELLDRHNVGIVLLLQPWVTQGSKVKAKASPLCVANTHLLFNPRRGDVKLAQLAMMLSEIDCMVKSCQVKGEHCNVILCGDFNSLPHMPLYQLITTGELYYQGLPAWMISGQEDLSHKTHCYRLFAPLWPNSLGITDNCQYTAVNDLFENQNQESGRFQYSHNFMLQLRYCPAACVRPQDLKLIPGVTDNTPNASRENQPCDKRFRHSISHRLDLKSVYRHILPGSGNSEVTTLNSEVGATVDYIFYSPRRILTTDQKAGGDFVSRGLKLTGRLSLPSEDVLWSLKGLPNHIFPSDHLSLVAKFQLDLNAN</sequence>
<evidence type="ECO:0000313" key="4">
    <source>
        <dbReference type="Proteomes" id="UP000503349"/>
    </source>
</evidence>
<dbReference type="InterPro" id="IPR005135">
    <property type="entry name" value="Endo/exonuclease/phosphatase"/>
</dbReference>
<dbReference type="InterPro" id="IPR036691">
    <property type="entry name" value="Endo/exonu/phosph_ase_sf"/>
</dbReference>
<organism evidence="3 4">
    <name type="scientific">Channa argus</name>
    <name type="common">Northern snakehead</name>
    <name type="synonym">Ophicephalus argus</name>
    <dbReference type="NCBI Taxonomy" id="215402"/>
    <lineage>
        <taxon>Eukaryota</taxon>
        <taxon>Metazoa</taxon>
        <taxon>Chordata</taxon>
        <taxon>Craniata</taxon>
        <taxon>Vertebrata</taxon>
        <taxon>Euteleostomi</taxon>
        <taxon>Actinopterygii</taxon>
        <taxon>Neopterygii</taxon>
        <taxon>Teleostei</taxon>
        <taxon>Neoteleostei</taxon>
        <taxon>Acanthomorphata</taxon>
        <taxon>Anabantaria</taxon>
        <taxon>Anabantiformes</taxon>
        <taxon>Channoidei</taxon>
        <taxon>Channidae</taxon>
        <taxon>Channa</taxon>
    </lineage>
</organism>
<evidence type="ECO:0000313" key="3">
    <source>
        <dbReference type="EMBL" id="KAF3701294.1"/>
    </source>
</evidence>
<gene>
    <name evidence="3" type="ORF">EXN66_Car016982</name>
</gene>